<keyword evidence="3" id="KW-1185">Reference proteome</keyword>
<evidence type="ECO:0000313" key="2">
    <source>
        <dbReference type="EMBL" id="KAJ9131701.1"/>
    </source>
</evidence>
<evidence type="ECO:0000256" key="1">
    <source>
        <dbReference type="SAM" id="MobiDB-lite"/>
    </source>
</evidence>
<proteinExistence type="predicted"/>
<accession>A0AA38RIZ2</accession>
<dbReference type="AlphaFoldDB" id="A0AA38RIZ2"/>
<protein>
    <submittedName>
        <fullName evidence="2">Uncharacterized protein</fullName>
    </submittedName>
</protein>
<dbReference type="Proteomes" id="UP001174691">
    <property type="component" value="Unassembled WGS sequence"/>
</dbReference>
<feature type="region of interest" description="Disordered" evidence="1">
    <location>
        <begin position="86"/>
        <end position="146"/>
    </location>
</feature>
<gene>
    <name evidence="2" type="ORF">NKR19_g9492</name>
</gene>
<organism evidence="2 3">
    <name type="scientific">Coniochaeta hoffmannii</name>
    <dbReference type="NCBI Taxonomy" id="91930"/>
    <lineage>
        <taxon>Eukaryota</taxon>
        <taxon>Fungi</taxon>
        <taxon>Dikarya</taxon>
        <taxon>Ascomycota</taxon>
        <taxon>Pezizomycotina</taxon>
        <taxon>Sordariomycetes</taxon>
        <taxon>Sordariomycetidae</taxon>
        <taxon>Coniochaetales</taxon>
        <taxon>Coniochaetaceae</taxon>
        <taxon>Coniochaeta</taxon>
    </lineage>
</organism>
<sequence>MAKCDWSHENRSDLEELLWVATSKRRRIHGNNRDPNADCCVKFRKGGIQIGCVSKFVKLLGPTSVKQMIEKVCLRDDVAPPWKAEIIDHSNDPRTEGRRTRQSRIDKAVKSSAPQEANVAEDPTVDSAPGQDANGPGDLRNKVGKLETEVGNISTVLTSLIDMVKGLSPNSAGT</sequence>
<feature type="compositionally biased region" description="Basic and acidic residues" evidence="1">
    <location>
        <begin position="86"/>
        <end position="109"/>
    </location>
</feature>
<dbReference type="EMBL" id="JANBVN010000232">
    <property type="protein sequence ID" value="KAJ9131701.1"/>
    <property type="molecule type" value="Genomic_DNA"/>
</dbReference>
<comment type="caution">
    <text evidence="2">The sequence shown here is derived from an EMBL/GenBank/DDBJ whole genome shotgun (WGS) entry which is preliminary data.</text>
</comment>
<evidence type="ECO:0000313" key="3">
    <source>
        <dbReference type="Proteomes" id="UP001174691"/>
    </source>
</evidence>
<name>A0AA38RIZ2_9PEZI</name>
<reference evidence="2" key="1">
    <citation type="submission" date="2022-07" db="EMBL/GenBank/DDBJ databases">
        <title>Fungi with potential for degradation of polypropylene.</title>
        <authorList>
            <person name="Gostincar C."/>
        </authorList>
    </citation>
    <scope>NUCLEOTIDE SEQUENCE</scope>
    <source>
        <strain evidence="2">EXF-13287</strain>
    </source>
</reference>